<sequence>MGSKSWLCFQSGFLNFRYGRTCSSAVRNYSFKRKVHIATPSNSLHPHHQSPAFPSSP</sequence>
<evidence type="ECO:0000313" key="2">
    <source>
        <dbReference type="Proteomes" id="UP000054217"/>
    </source>
</evidence>
<organism evidence="1 2">
    <name type="scientific">Pisolithus tinctorius Marx 270</name>
    <dbReference type="NCBI Taxonomy" id="870435"/>
    <lineage>
        <taxon>Eukaryota</taxon>
        <taxon>Fungi</taxon>
        <taxon>Dikarya</taxon>
        <taxon>Basidiomycota</taxon>
        <taxon>Agaricomycotina</taxon>
        <taxon>Agaricomycetes</taxon>
        <taxon>Agaricomycetidae</taxon>
        <taxon>Boletales</taxon>
        <taxon>Sclerodermatineae</taxon>
        <taxon>Pisolithaceae</taxon>
        <taxon>Pisolithus</taxon>
    </lineage>
</organism>
<proteinExistence type="predicted"/>
<name>A0A0C3JSJ3_PISTI</name>
<reference evidence="2" key="2">
    <citation type="submission" date="2015-01" db="EMBL/GenBank/DDBJ databases">
        <title>Evolutionary Origins and Diversification of the Mycorrhizal Mutualists.</title>
        <authorList>
            <consortium name="DOE Joint Genome Institute"/>
            <consortium name="Mycorrhizal Genomics Consortium"/>
            <person name="Kohler A."/>
            <person name="Kuo A."/>
            <person name="Nagy L.G."/>
            <person name="Floudas D."/>
            <person name="Copeland A."/>
            <person name="Barry K.W."/>
            <person name="Cichocki N."/>
            <person name="Veneault-Fourrey C."/>
            <person name="LaButti K."/>
            <person name="Lindquist E.A."/>
            <person name="Lipzen A."/>
            <person name="Lundell T."/>
            <person name="Morin E."/>
            <person name="Murat C."/>
            <person name="Riley R."/>
            <person name="Ohm R."/>
            <person name="Sun H."/>
            <person name="Tunlid A."/>
            <person name="Henrissat B."/>
            <person name="Grigoriev I.V."/>
            <person name="Hibbett D.S."/>
            <person name="Martin F."/>
        </authorList>
    </citation>
    <scope>NUCLEOTIDE SEQUENCE [LARGE SCALE GENOMIC DNA]</scope>
    <source>
        <strain evidence="2">Marx 270</strain>
    </source>
</reference>
<reference evidence="1 2" key="1">
    <citation type="submission" date="2014-04" db="EMBL/GenBank/DDBJ databases">
        <authorList>
            <consortium name="DOE Joint Genome Institute"/>
            <person name="Kuo A."/>
            <person name="Kohler A."/>
            <person name="Costa M.D."/>
            <person name="Nagy L.G."/>
            <person name="Floudas D."/>
            <person name="Copeland A."/>
            <person name="Barry K.W."/>
            <person name="Cichocki N."/>
            <person name="Veneault-Fourrey C."/>
            <person name="LaButti K."/>
            <person name="Lindquist E.A."/>
            <person name="Lipzen A."/>
            <person name="Lundell T."/>
            <person name="Morin E."/>
            <person name="Murat C."/>
            <person name="Sun H."/>
            <person name="Tunlid A."/>
            <person name="Henrissat B."/>
            <person name="Grigoriev I.V."/>
            <person name="Hibbett D.S."/>
            <person name="Martin F."/>
            <person name="Nordberg H.P."/>
            <person name="Cantor M.N."/>
            <person name="Hua S.X."/>
        </authorList>
    </citation>
    <scope>NUCLEOTIDE SEQUENCE [LARGE SCALE GENOMIC DNA]</scope>
    <source>
        <strain evidence="1 2">Marx 270</strain>
    </source>
</reference>
<dbReference type="EMBL" id="KN831996">
    <property type="protein sequence ID" value="KIO00442.1"/>
    <property type="molecule type" value="Genomic_DNA"/>
</dbReference>
<dbReference type="InParanoid" id="A0A0C3JSJ3"/>
<dbReference type="AlphaFoldDB" id="A0A0C3JSJ3"/>
<keyword evidence="2" id="KW-1185">Reference proteome</keyword>
<evidence type="ECO:0000313" key="1">
    <source>
        <dbReference type="EMBL" id="KIO00442.1"/>
    </source>
</evidence>
<gene>
    <name evidence="1" type="ORF">M404DRAFT_1003887</name>
</gene>
<accession>A0A0C3JSJ3</accession>
<dbReference type="HOGENOM" id="CLU_2997442_0_0_1"/>
<dbReference type="Proteomes" id="UP000054217">
    <property type="component" value="Unassembled WGS sequence"/>
</dbReference>
<protein>
    <submittedName>
        <fullName evidence="1">Uncharacterized protein</fullName>
    </submittedName>
</protein>